<evidence type="ECO:0000256" key="2">
    <source>
        <dbReference type="ARBA" id="ARBA00023002"/>
    </source>
</evidence>
<accession>A0ABS7A822</accession>
<dbReference type="Gene3D" id="3.40.50.360">
    <property type="match status" value="1"/>
</dbReference>
<evidence type="ECO:0000256" key="1">
    <source>
        <dbReference type="ARBA" id="ARBA00006252"/>
    </source>
</evidence>
<dbReference type="SUPFAM" id="SSF52218">
    <property type="entry name" value="Flavoproteins"/>
    <property type="match status" value="1"/>
</dbReference>
<dbReference type="Pfam" id="PF02525">
    <property type="entry name" value="Flavodoxin_2"/>
    <property type="match status" value="1"/>
</dbReference>
<name>A0ABS7A822_9PROT</name>
<reference evidence="4 5" key="1">
    <citation type="submission" date="2021-07" db="EMBL/GenBank/DDBJ databases">
        <authorList>
            <person name="So Y."/>
        </authorList>
    </citation>
    <scope>NUCLEOTIDE SEQUENCE [LARGE SCALE GENOMIC DNA]</scope>
    <source>
        <strain evidence="4 5">HJA6</strain>
    </source>
</reference>
<comment type="similarity">
    <text evidence="1">Belongs to the NAD(P)H dehydrogenase (quinone) family.</text>
</comment>
<evidence type="ECO:0000313" key="5">
    <source>
        <dbReference type="Proteomes" id="UP001196565"/>
    </source>
</evidence>
<keyword evidence="2" id="KW-0560">Oxidoreductase</keyword>
<evidence type="ECO:0000259" key="3">
    <source>
        <dbReference type="Pfam" id="PF02525"/>
    </source>
</evidence>
<dbReference type="PANTHER" id="PTHR10204:SF34">
    <property type="entry name" value="NAD(P)H DEHYDROGENASE [QUINONE] 1 ISOFORM 1"/>
    <property type="match status" value="1"/>
</dbReference>
<dbReference type="InterPro" id="IPR051545">
    <property type="entry name" value="NAD(P)H_dehydrogenase_qn"/>
</dbReference>
<dbReference type="Proteomes" id="UP001196565">
    <property type="component" value="Unassembled WGS sequence"/>
</dbReference>
<sequence length="193" mass="21907">MRVLMIQAHPRADSYSAALRDAARGALEAAGHTVELRDLYAEGFAPALSAAEHAVNMIEGANEAGIEDHVAALRRAEALVLVYPTWWYGMPAMLKGWFDRIWSPGIAFRLGEGAIEPLLTDIRRIAVVTTYGSPLWLLWWIGWPDYKLISRGIRRLCGKGCRLDWVSLHDMDRRQRPELDAFVTKIHTHFSRW</sequence>
<dbReference type="PANTHER" id="PTHR10204">
    <property type="entry name" value="NAD P H OXIDOREDUCTASE-RELATED"/>
    <property type="match status" value="1"/>
</dbReference>
<gene>
    <name evidence="4" type="ORF">KPL78_11315</name>
</gene>
<keyword evidence="5" id="KW-1185">Reference proteome</keyword>
<evidence type="ECO:0000313" key="4">
    <source>
        <dbReference type="EMBL" id="MBW6398442.1"/>
    </source>
</evidence>
<feature type="domain" description="Flavodoxin-like fold" evidence="3">
    <location>
        <begin position="1"/>
        <end position="134"/>
    </location>
</feature>
<proteinExistence type="inferred from homology"/>
<dbReference type="EMBL" id="JAHYBZ010000003">
    <property type="protein sequence ID" value="MBW6398442.1"/>
    <property type="molecule type" value="Genomic_DNA"/>
</dbReference>
<protein>
    <submittedName>
        <fullName evidence="4">NAD(P)H-dependent oxidoreductase</fullName>
    </submittedName>
</protein>
<organism evidence="4 5">
    <name type="scientific">Roseomonas alba</name>
    <dbReference type="NCBI Taxonomy" id="2846776"/>
    <lineage>
        <taxon>Bacteria</taxon>
        <taxon>Pseudomonadati</taxon>
        <taxon>Pseudomonadota</taxon>
        <taxon>Alphaproteobacteria</taxon>
        <taxon>Acetobacterales</taxon>
        <taxon>Roseomonadaceae</taxon>
        <taxon>Roseomonas</taxon>
    </lineage>
</organism>
<comment type="caution">
    <text evidence="4">The sequence shown here is derived from an EMBL/GenBank/DDBJ whole genome shotgun (WGS) entry which is preliminary data.</text>
</comment>
<dbReference type="InterPro" id="IPR003680">
    <property type="entry name" value="Flavodoxin_fold"/>
</dbReference>
<dbReference type="InterPro" id="IPR029039">
    <property type="entry name" value="Flavoprotein-like_sf"/>
</dbReference>